<evidence type="ECO:0000313" key="2">
    <source>
        <dbReference type="EMBL" id="CAI0423860.1"/>
    </source>
</evidence>
<accession>A0AAV0KNV8</accession>
<comment type="caution">
    <text evidence="2">The sequence shown here is derived from an EMBL/GenBank/DDBJ whole genome shotgun (WGS) entry which is preliminary data.</text>
</comment>
<keyword evidence="3" id="KW-1185">Reference proteome</keyword>
<feature type="transmembrane region" description="Helical" evidence="1">
    <location>
        <begin position="188"/>
        <end position="209"/>
    </location>
</feature>
<proteinExistence type="predicted"/>
<evidence type="ECO:0000256" key="1">
    <source>
        <dbReference type="SAM" id="Phobius"/>
    </source>
</evidence>
<keyword evidence="1" id="KW-1133">Transmembrane helix</keyword>
<name>A0AAV0KNV8_9ROSI</name>
<gene>
    <name evidence="2" type="ORF">LITE_LOCUS19680</name>
</gene>
<dbReference type="PANTHER" id="PTHR36768:SF1">
    <property type="entry name" value="ATP-DEPENDENT HELICASE_DEOXYRIBONUCLEASE SUBUNIT B"/>
    <property type="match status" value="1"/>
</dbReference>
<keyword evidence="1" id="KW-0812">Transmembrane</keyword>
<keyword evidence="1" id="KW-0472">Membrane</keyword>
<dbReference type="PANTHER" id="PTHR36768">
    <property type="entry name" value="ATP-DEPENDENT HELICASE/DEOXYRIBONUCLEASE SUBUNIT B"/>
    <property type="match status" value="1"/>
</dbReference>
<organism evidence="2 3">
    <name type="scientific">Linum tenue</name>
    <dbReference type="NCBI Taxonomy" id="586396"/>
    <lineage>
        <taxon>Eukaryota</taxon>
        <taxon>Viridiplantae</taxon>
        <taxon>Streptophyta</taxon>
        <taxon>Embryophyta</taxon>
        <taxon>Tracheophyta</taxon>
        <taxon>Spermatophyta</taxon>
        <taxon>Magnoliopsida</taxon>
        <taxon>eudicotyledons</taxon>
        <taxon>Gunneridae</taxon>
        <taxon>Pentapetalae</taxon>
        <taxon>rosids</taxon>
        <taxon>fabids</taxon>
        <taxon>Malpighiales</taxon>
        <taxon>Linaceae</taxon>
        <taxon>Linum</taxon>
    </lineage>
</organism>
<protein>
    <submittedName>
        <fullName evidence="2">Uncharacterized protein</fullName>
    </submittedName>
</protein>
<dbReference type="AlphaFoldDB" id="A0AAV0KNV8"/>
<reference evidence="2" key="1">
    <citation type="submission" date="2022-08" db="EMBL/GenBank/DDBJ databases">
        <authorList>
            <person name="Gutierrez-Valencia J."/>
        </authorList>
    </citation>
    <scope>NUCLEOTIDE SEQUENCE</scope>
</reference>
<dbReference type="EMBL" id="CAMGYJ010000005">
    <property type="protein sequence ID" value="CAI0423860.1"/>
    <property type="molecule type" value="Genomic_DNA"/>
</dbReference>
<sequence>MNLLSFWTVDRGGMAATGERSRSRIATVVLLLVLSFSSVSLAYRPGDIVPMSKMGQYHSSRTMWHDMIGKHCPIFGVNREVLVPIAKPTGYTGADPYKISFQVGREKYQTPWLYVINRKSSEVPMIDVHLRYAGGDLHGITAKVVDMPHHYVEIHPNIRKQFWDPQHWPKHVLVRYTWEEHSDIDVTAGFYVLFGSGLTMSFILSIYILQSSRDKLARFVRETVGEGGIPSGVIAKVE</sequence>
<dbReference type="Proteomes" id="UP001154282">
    <property type="component" value="Unassembled WGS sequence"/>
</dbReference>
<evidence type="ECO:0000313" key="3">
    <source>
        <dbReference type="Proteomes" id="UP001154282"/>
    </source>
</evidence>